<evidence type="ECO:0000313" key="2">
    <source>
        <dbReference type="EMBL" id="CAD8359074.1"/>
    </source>
</evidence>
<protein>
    <recommendedName>
        <fullName evidence="1">Macro domain-containing protein</fullName>
    </recommendedName>
</protein>
<organism evidence="2">
    <name type="scientific">Minutocellus polymorphus</name>
    <dbReference type="NCBI Taxonomy" id="265543"/>
    <lineage>
        <taxon>Eukaryota</taxon>
        <taxon>Sar</taxon>
        <taxon>Stramenopiles</taxon>
        <taxon>Ochrophyta</taxon>
        <taxon>Bacillariophyta</taxon>
        <taxon>Mediophyceae</taxon>
        <taxon>Cymatosirophycidae</taxon>
        <taxon>Cymatosirales</taxon>
        <taxon>Cymatosiraceae</taxon>
        <taxon>Minutocellus</taxon>
    </lineage>
</organism>
<dbReference type="PANTHER" id="PTHR11106">
    <property type="entry name" value="GANGLIOSIDE INDUCED DIFFERENTIATION ASSOCIATED PROTEIN 2-RELATED"/>
    <property type="match status" value="1"/>
</dbReference>
<dbReference type="PANTHER" id="PTHR11106:SF27">
    <property type="entry name" value="MACRO DOMAIN-CONTAINING PROTEIN"/>
    <property type="match status" value="1"/>
</dbReference>
<dbReference type="InterPro" id="IPR043472">
    <property type="entry name" value="Macro_dom-like"/>
</dbReference>
<dbReference type="PROSITE" id="PS51154">
    <property type="entry name" value="MACRO"/>
    <property type="match status" value="1"/>
</dbReference>
<sequence length="306" mass="32267">MSSKAWYKTSAPVLIRKFLGVGGPATGNDAMRKRSVEVWTTTCIVTNFGMKRGRTGGSINVSEANAGSSCSVLINPANPSLSGVADFPYFPRGGPQPKKQPTKDAHHIMGFVTQWGGMDVGEGMMFSAAVVDGLVHQLGGVRLAAECKLKGLLRGGGVACPEGTSIVTSHGGPALRAEYDHIVHTVPPFFNHPPAKDCDVVEMLMSSYRSSFDLAFGTFGVGSTGEQRVAVPLLGAGCRGFPVDIAVKVAAEECTRWMHPSLDKCDISGDAESGLGQQVVAFGLLEEDIAMKLIHAIEESSSALEK</sequence>
<accession>A0A7S0ABL5</accession>
<proteinExistence type="predicted"/>
<dbReference type="SUPFAM" id="SSF52949">
    <property type="entry name" value="Macro domain-like"/>
    <property type="match status" value="1"/>
</dbReference>
<reference evidence="2" key="1">
    <citation type="submission" date="2021-01" db="EMBL/GenBank/DDBJ databases">
        <authorList>
            <person name="Corre E."/>
            <person name="Pelletier E."/>
            <person name="Niang G."/>
            <person name="Scheremetjew M."/>
            <person name="Finn R."/>
            <person name="Kale V."/>
            <person name="Holt S."/>
            <person name="Cochrane G."/>
            <person name="Meng A."/>
            <person name="Brown T."/>
            <person name="Cohen L."/>
        </authorList>
    </citation>
    <scope>NUCLEOTIDE SEQUENCE</scope>
    <source>
        <strain evidence="2">CCMP3303</strain>
    </source>
</reference>
<dbReference type="Pfam" id="PF01661">
    <property type="entry name" value="Macro"/>
    <property type="match status" value="1"/>
</dbReference>
<dbReference type="EMBL" id="HBEJ01000484">
    <property type="protein sequence ID" value="CAD8359074.1"/>
    <property type="molecule type" value="Transcribed_RNA"/>
</dbReference>
<evidence type="ECO:0000259" key="1">
    <source>
        <dbReference type="PROSITE" id="PS51154"/>
    </source>
</evidence>
<dbReference type="Gene3D" id="3.40.220.10">
    <property type="entry name" value="Leucine Aminopeptidase, subunit E, domain 1"/>
    <property type="match status" value="1"/>
</dbReference>
<gene>
    <name evidence="2" type="ORF">MPOL1434_LOCUS286</name>
</gene>
<dbReference type="InterPro" id="IPR002589">
    <property type="entry name" value="Macro_dom"/>
</dbReference>
<feature type="domain" description="Macro" evidence="1">
    <location>
        <begin position="46"/>
        <end position="306"/>
    </location>
</feature>
<name>A0A7S0ABL5_9STRA</name>
<dbReference type="AlphaFoldDB" id="A0A7S0ABL5"/>